<dbReference type="PANTHER" id="PTHR13224:SF6">
    <property type="entry name" value="MEDIATOR OF RNA POLYMERASE II TRANSCRIPTION SUBUNIT 16"/>
    <property type="match status" value="1"/>
</dbReference>
<dbReference type="SUPFAM" id="SSF50978">
    <property type="entry name" value="WD40 repeat-like"/>
    <property type="match status" value="1"/>
</dbReference>
<evidence type="ECO:0000259" key="13">
    <source>
        <dbReference type="Pfam" id="PF20718"/>
    </source>
</evidence>
<organism evidence="15 16">
    <name type="scientific">Oedothorax gibbosus</name>
    <dbReference type="NCBI Taxonomy" id="931172"/>
    <lineage>
        <taxon>Eukaryota</taxon>
        <taxon>Metazoa</taxon>
        <taxon>Ecdysozoa</taxon>
        <taxon>Arthropoda</taxon>
        <taxon>Chelicerata</taxon>
        <taxon>Arachnida</taxon>
        <taxon>Araneae</taxon>
        <taxon>Araneomorphae</taxon>
        <taxon>Entelegynae</taxon>
        <taxon>Araneoidea</taxon>
        <taxon>Linyphiidae</taxon>
        <taxon>Erigoninae</taxon>
        <taxon>Oedothorax</taxon>
    </lineage>
</organism>
<dbReference type="Pfam" id="PF11635">
    <property type="entry name" value="Med16_N"/>
    <property type="match status" value="1"/>
</dbReference>
<comment type="caution">
    <text evidence="15">The sequence shown here is derived from an EMBL/GenBank/DDBJ whole genome shotgun (WGS) entry which is preliminary data.</text>
</comment>
<evidence type="ECO:0000313" key="15">
    <source>
        <dbReference type="EMBL" id="KAG8178892.1"/>
    </source>
</evidence>
<keyword evidence="8 11" id="KW-0804">Transcription</keyword>
<evidence type="ECO:0000256" key="8">
    <source>
        <dbReference type="ARBA" id="ARBA00023163"/>
    </source>
</evidence>
<reference evidence="15 16" key="1">
    <citation type="journal article" date="2022" name="Nat. Ecol. Evol.">
        <title>A masculinizing supergene underlies an exaggerated male reproductive morph in a spider.</title>
        <authorList>
            <person name="Hendrickx F."/>
            <person name="De Corte Z."/>
            <person name="Sonet G."/>
            <person name="Van Belleghem S.M."/>
            <person name="Kostlbacher S."/>
            <person name="Vangestel C."/>
        </authorList>
    </citation>
    <scope>NUCLEOTIDE SEQUENCE [LARGE SCALE GENOMIC DNA]</scope>
    <source>
        <strain evidence="15">W744_W776</strain>
    </source>
</reference>
<dbReference type="Pfam" id="PF20718">
    <property type="entry name" value="Med16_bridge"/>
    <property type="match status" value="1"/>
</dbReference>
<comment type="subcellular location">
    <subcellularLocation>
        <location evidence="1 11">Nucleus</location>
    </subcellularLocation>
</comment>
<comment type="subunit">
    <text evidence="11">Component of the Mediator complex.</text>
</comment>
<evidence type="ECO:0000313" key="16">
    <source>
        <dbReference type="Proteomes" id="UP000827092"/>
    </source>
</evidence>
<evidence type="ECO:0000259" key="14">
    <source>
        <dbReference type="Pfam" id="PF20719"/>
    </source>
</evidence>
<dbReference type="GO" id="GO:0045893">
    <property type="term" value="P:positive regulation of DNA-templated transcription"/>
    <property type="evidence" value="ECO:0007669"/>
    <property type="project" value="TreeGrafter"/>
</dbReference>
<keyword evidence="5" id="KW-0677">Repeat</keyword>
<proteinExistence type="inferred from homology"/>
<dbReference type="AlphaFoldDB" id="A0AAV6U4J3"/>
<evidence type="ECO:0000256" key="10">
    <source>
        <dbReference type="ARBA" id="ARBA00032015"/>
    </source>
</evidence>
<keyword evidence="7 11" id="KW-0010">Activator</keyword>
<dbReference type="GO" id="GO:0016592">
    <property type="term" value="C:mediator complex"/>
    <property type="evidence" value="ECO:0007669"/>
    <property type="project" value="InterPro"/>
</dbReference>
<dbReference type="InterPro" id="IPR036322">
    <property type="entry name" value="WD40_repeat_dom_sf"/>
</dbReference>
<dbReference type="InterPro" id="IPR048616">
    <property type="entry name" value="MED16_bridge"/>
</dbReference>
<dbReference type="InterPro" id="IPR048339">
    <property type="entry name" value="Mediator_Med16_C"/>
</dbReference>
<evidence type="ECO:0000259" key="12">
    <source>
        <dbReference type="Pfam" id="PF11635"/>
    </source>
</evidence>
<dbReference type="Pfam" id="PF20719">
    <property type="entry name" value="Med16_C"/>
    <property type="match status" value="1"/>
</dbReference>
<evidence type="ECO:0000256" key="3">
    <source>
        <dbReference type="ARBA" id="ARBA00019614"/>
    </source>
</evidence>
<keyword evidence="4" id="KW-0853">WD repeat</keyword>
<evidence type="ECO:0000256" key="1">
    <source>
        <dbReference type="ARBA" id="ARBA00004123"/>
    </source>
</evidence>
<dbReference type="PANTHER" id="PTHR13224">
    <property type="entry name" value="THYROID HORMONE RECEPTOR-ASSOCIATED PROTEIN-RELATED"/>
    <property type="match status" value="1"/>
</dbReference>
<evidence type="ECO:0000256" key="4">
    <source>
        <dbReference type="ARBA" id="ARBA00022574"/>
    </source>
</evidence>
<feature type="domain" description="Mediator complex subunit Med16 N-terminal" evidence="12">
    <location>
        <begin position="116"/>
        <end position="399"/>
    </location>
</feature>
<sequence>MDHIYSVLRRITPVASTNTDWITEGKAVISVSNRNTIAFTSTTDLSDGTAKISKIHVYVADLNMPWEAYKVLSHNEDISCLEWDISATKLLIADSAGCIQVWGMKDYLLNEWALISSTVYDEYILASAWFHNGKKIALNMDKKDSPVYLEKYSFIRFNPSVKQFGSKPIEGLVAITTSGMVFVTVLQSDGSLVTGTEPLGQFRSKIKAVDLCYAKSGDFLVVTTDGLVQSSVHCYRVGLKVINDEISIITQPFSSFYLNCHATCAPGEKQQYTKVTHLKFILREAADAVVITASGPFSSTVELWELREKPVNFNKLFNVTSMENPPKTVVWQHHTSANCNAPVVAMATPRLSIYDANPPPSYILVAYKDNSIKCFYRESLQLACQISVNTGTHRRDDERTMYSHQQGMKQFLHGSAISDMQLSWTGCTLVAIDSLSQLFLYRLCPVTDIGGPMTTSYALTVLEYCLMTGTDWWDVVLSLRPGWIESLCEKFTESFNRQPASSQQVLTTRYLSIKGSLYRCLSNGLPKAGDCHALVMLNAIATAMKGLLRPRDLSSQDKGPAETLTAILNSKSTEAIYQMDKVLLHLESKEFTVEPPILQSLQHLTQWVADCAIYLLATLPHQSQGHPRLPGGGLVSDAKALNTFRELLVIIRIWSFLNESCLPVFTKMADNLDVLSLLFKLLTKTLLAHGSEPDDTFLDECSLLPNQVIVPIMELGTQAFGVASPALFMNSLPLQFEYHSQPEFLRHHIKVHQIEGTLPSSGHKTDIVRHVSLGKNPSMVRQCTRCYSSSMLRAGARSAATRAWDQRWLRHCPCGGQWRLHIVQK</sequence>
<evidence type="ECO:0000256" key="9">
    <source>
        <dbReference type="ARBA" id="ARBA00023242"/>
    </source>
</evidence>
<evidence type="ECO:0000256" key="6">
    <source>
        <dbReference type="ARBA" id="ARBA00023015"/>
    </source>
</evidence>
<name>A0AAV6U4J3_9ARAC</name>
<evidence type="ECO:0000256" key="7">
    <source>
        <dbReference type="ARBA" id="ARBA00023159"/>
    </source>
</evidence>
<keyword evidence="16" id="KW-1185">Reference proteome</keyword>
<evidence type="ECO:0000256" key="11">
    <source>
        <dbReference type="RuleBase" id="RU364149"/>
    </source>
</evidence>
<feature type="domain" description="Mediator complex subunit 16 C-terminal" evidence="14">
    <location>
        <begin position="758"/>
        <end position="819"/>
    </location>
</feature>
<keyword evidence="6 11" id="KW-0805">Transcription regulation</keyword>
<comment type="similarity">
    <text evidence="2 11">Belongs to the Mediator complex subunit 16 family.</text>
</comment>
<comment type="function">
    <text evidence="11">Component of the Mediator complex, a coactivator involved in the regulated transcription of nearly all RNA polymerase II-dependent genes. Mediator functions as a bridge to convey information from gene-specific regulatory proteins to the basal RNA polymerase II transcription machinery. Mediator is recruited to promoters by direct interactions with regulatory proteins and serves as a scaffold for the assembly of a functional preinitiation complex with RNA polymerase II and the general transcription factors.</text>
</comment>
<dbReference type="EMBL" id="JAFNEN010000661">
    <property type="protein sequence ID" value="KAG8178892.1"/>
    <property type="molecule type" value="Genomic_DNA"/>
</dbReference>
<dbReference type="InterPro" id="IPR048338">
    <property type="entry name" value="Mediator_Med16"/>
</dbReference>
<keyword evidence="9 11" id="KW-0539">Nucleus</keyword>
<accession>A0AAV6U4J3</accession>
<gene>
    <name evidence="11" type="primary">MED16</name>
    <name evidence="15" type="ORF">JTE90_018581</name>
</gene>
<dbReference type="Proteomes" id="UP000827092">
    <property type="component" value="Unassembled WGS sequence"/>
</dbReference>
<evidence type="ECO:0000256" key="2">
    <source>
        <dbReference type="ARBA" id="ARBA00006543"/>
    </source>
</evidence>
<feature type="domain" description="Mediator of RNA polymerase II transcription subunit 16 central helical bridge" evidence="13">
    <location>
        <begin position="461"/>
        <end position="654"/>
    </location>
</feature>
<evidence type="ECO:0000256" key="5">
    <source>
        <dbReference type="ARBA" id="ARBA00022737"/>
    </source>
</evidence>
<protein>
    <recommendedName>
        <fullName evidence="3 11">Mediator of RNA polymerase II transcription subunit 16</fullName>
    </recommendedName>
    <alternativeName>
        <fullName evidence="10 11">Mediator complex subunit 16</fullName>
    </alternativeName>
</protein>
<dbReference type="InterPro" id="IPR021665">
    <property type="entry name" value="Mediator_Med16_N"/>
</dbReference>